<comment type="caution">
    <text evidence="1">The sequence shown here is derived from an EMBL/GenBank/DDBJ whole genome shotgun (WGS) entry which is preliminary data.</text>
</comment>
<protein>
    <submittedName>
        <fullName evidence="1">Uncharacterized protein</fullName>
    </submittedName>
</protein>
<reference evidence="1 2" key="1">
    <citation type="submission" date="2020-02" db="EMBL/GenBank/DDBJ databases">
        <authorList>
            <person name="Ma Q."/>
            <person name="Huang Y."/>
            <person name="Song X."/>
            <person name="Pei D."/>
        </authorList>
    </citation>
    <scope>NUCLEOTIDE SEQUENCE [LARGE SCALE GENOMIC DNA]</scope>
    <source>
        <strain evidence="1">Sxm20200214</strain>
        <tissue evidence="1">Leaf</tissue>
    </source>
</reference>
<accession>A0A8X7THS4</accession>
<gene>
    <name evidence="1" type="ORF">Bca52824_095969</name>
</gene>
<dbReference type="Proteomes" id="UP000886595">
    <property type="component" value="Unassembled WGS sequence"/>
</dbReference>
<organism evidence="1 2">
    <name type="scientific">Brassica carinata</name>
    <name type="common">Ethiopian mustard</name>
    <name type="synonym">Abyssinian cabbage</name>
    <dbReference type="NCBI Taxonomy" id="52824"/>
    <lineage>
        <taxon>Eukaryota</taxon>
        <taxon>Viridiplantae</taxon>
        <taxon>Streptophyta</taxon>
        <taxon>Embryophyta</taxon>
        <taxon>Tracheophyta</taxon>
        <taxon>Spermatophyta</taxon>
        <taxon>Magnoliopsida</taxon>
        <taxon>eudicotyledons</taxon>
        <taxon>Gunneridae</taxon>
        <taxon>Pentapetalae</taxon>
        <taxon>rosids</taxon>
        <taxon>malvids</taxon>
        <taxon>Brassicales</taxon>
        <taxon>Brassicaceae</taxon>
        <taxon>Brassiceae</taxon>
        <taxon>Brassica</taxon>
    </lineage>
</organism>
<name>A0A8X7THS4_BRACI</name>
<proteinExistence type="predicted"/>
<evidence type="ECO:0000313" key="1">
    <source>
        <dbReference type="EMBL" id="KAG2242189.1"/>
    </source>
</evidence>
<dbReference type="EMBL" id="JAAMPC010000600">
    <property type="protein sequence ID" value="KAG2242189.1"/>
    <property type="molecule type" value="Genomic_DNA"/>
</dbReference>
<dbReference type="AlphaFoldDB" id="A0A8X7THS4"/>
<evidence type="ECO:0000313" key="2">
    <source>
        <dbReference type="Proteomes" id="UP000886595"/>
    </source>
</evidence>
<keyword evidence="2" id="KW-1185">Reference proteome</keyword>
<sequence length="199" mass="22350">MQSFILFVFLPQIRLKKQPWTVERMISAASPYPSSQAIPTHSSRCSRHGKVLLKSDVLDSIKSDGKVWLENVVRICRWSMQEDGLIRYGSFHGEVNQENSGFRNTEAVQRICVGDKAWIILQKQPVSTNNPGDHALGVSPLSLLSPGAQRFLSLIVVIFVLCEKVLTLSMAKSKITRDVPFNESKAPRLKDFGNKKDIL</sequence>